<dbReference type="SUPFAM" id="SSF55957">
    <property type="entry name" value="Phosphoglucomutase, C-terminal domain"/>
    <property type="match status" value="1"/>
</dbReference>
<dbReference type="InterPro" id="IPR005843">
    <property type="entry name" value="A-D-PHexomutase_C"/>
</dbReference>
<evidence type="ECO:0000313" key="3">
    <source>
        <dbReference type="Proteomes" id="UP000254741"/>
    </source>
</evidence>
<dbReference type="FunFam" id="3.30.310.50:FF:000004">
    <property type="entry name" value="Alpha-D-glucose phosphate-specific phosphoglucomutase"/>
    <property type="match status" value="1"/>
</dbReference>
<dbReference type="GO" id="GO:0004614">
    <property type="term" value="F:phosphoglucomutase activity"/>
    <property type="evidence" value="ECO:0007669"/>
    <property type="project" value="UniProtKB-EC"/>
</dbReference>
<dbReference type="EMBL" id="UGXG01000002">
    <property type="protein sequence ID" value="SUG48803.1"/>
    <property type="molecule type" value="Genomic_DNA"/>
</dbReference>
<dbReference type="InterPro" id="IPR036900">
    <property type="entry name" value="A-D-PHexomutase_C_sf"/>
</dbReference>
<evidence type="ECO:0000259" key="1">
    <source>
        <dbReference type="Pfam" id="PF00408"/>
    </source>
</evidence>
<proteinExistence type="predicted"/>
<reference evidence="2 3" key="1">
    <citation type="submission" date="2018-06" db="EMBL/GenBank/DDBJ databases">
        <authorList>
            <consortium name="Pathogen Informatics"/>
            <person name="Doyle S."/>
        </authorList>
    </citation>
    <scope>NUCLEOTIDE SEQUENCE [LARGE SCALE GENOMIC DNA]</scope>
    <source>
        <strain evidence="2 3">NCTC8297</strain>
    </source>
</reference>
<gene>
    <name evidence="2" type="primary">pgm_1</name>
    <name evidence="2" type="ORF">NCTC8297_04114</name>
</gene>
<dbReference type="Gene3D" id="3.30.310.50">
    <property type="entry name" value="Alpha-D-phosphohexomutase, C-terminal domain"/>
    <property type="match status" value="1"/>
</dbReference>
<dbReference type="AlphaFoldDB" id="A0A379TET1"/>
<name>A0A379TET1_SALER</name>
<protein>
    <submittedName>
        <fullName evidence="2">Phosphoglucomutase</fullName>
        <ecNumber evidence="2">5.4.2.2</ecNumber>
    </submittedName>
</protein>
<dbReference type="Pfam" id="PF00408">
    <property type="entry name" value="PGM_PMM_IV"/>
    <property type="match status" value="1"/>
</dbReference>
<keyword evidence="2" id="KW-0413">Isomerase</keyword>
<feature type="domain" description="Alpha-D-phosphohexomutase C-terminal" evidence="1">
    <location>
        <begin position="56"/>
        <end position="104"/>
    </location>
</feature>
<evidence type="ECO:0000313" key="2">
    <source>
        <dbReference type="EMBL" id="SUG48803.1"/>
    </source>
</evidence>
<dbReference type="Proteomes" id="UP000254741">
    <property type="component" value="Unassembled WGS sequence"/>
</dbReference>
<sequence length="145" mass="15584">MNWQRVFGAPSYNRLQAAATSAQKAALSKLSPEMVSASTLAGDPITARLTAAPGNGASIGGLKVMTDNGWFAARPSGTEDAYKIYCESFLGEEHRKQIEKEAVEIVSEVLKKRLMGDMEEKGAVRLLFCINGAALIRPVNRLQAG</sequence>
<organism evidence="2 3">
    <name type="scientific">Salmonella enterica subsp. arizonae</name>
    <dbReference type="NCBI Taxonomy" id="59203"/>
    <lineage>
        <taxon>Bacteria</taxon>
        <taxon>Pseudomonadati</taxon>
        <taxon>Pseudomonadota</taxon>
        <taxon>Gammaproteobacteria</taxon>
        <taxon>Enterobacterales</taxon>
        <taxon>Enterobacteriaceae</taxon>
        <taxon>Salmonella</taxon>
    </lineage>
</organism>
<accession>A0A379TET1</accession>
<dbReference type="EC" id="5.4.2.2" evidence="2"/>